<name>A0ABU0GK53_9CELL</name>
<dbReference type="Pfam" id="PF07690">
    <property type="entry name" value="MFS_1"/>
    <property type="match status" value="1"/>
</dbReference>
<keyword evidence="9" id="KW-1185">Reference proteome</keyword>
<evidence type="ECO:0000259" key="7">
    <source>
        <dbReference type="PROSITE" id="PS50850"/>
    </source>
</evidence>
<evidence type="ECO:0000256" key="6">
    <source>
        <dbReference type="SAM" id="Phobius"/>
    </source>
</evidence>
<keyword evidence="3 6" id="KW-1133">Transmembrane helix</keyword>
<dbReference type="InterPro" id="IPR020846">
    <property type="entry name" value="MFS_dom"/>
</dbReference>
<dbReference type="SUPFAM" id="SSF103473">
    <property type="entry name" value="MFS general substrate transporter"/>
    <property type="match status" value="1"/>
</dbReference>
<feature type="transmembrane region" description="Helical" evidence="6">
    <location>
        <begin position="319"/>
        <end position="340"/>
    </location>
</feature>
<reference evidence="8 9" key="1">
    <citation type="submission" date="2023-07" db="EMBL/GenBank/DDBJ databases">
        <title>Sequencing the genomes of 1000 actinobacteria strains.</title>
        <authorList>
            <person name="Klenk H.-P."/>
        </authorList>
    </citation>
    <scope>NUCLEOTIDE SEQUENCE [LARGE SCALE GENOMIC DNA]</scope>
    <source>
        <strain evidence="8 9">DSM 14785</strain>
    </source>
</reference>
<feature type="transmembrane region" description="Helical" evidence="6">
    <location>
        <begin position="288"/>
        <end position="307"/>
    </location>
</feature>
<feature type="transmembrane region" description="Helical" evidence="6">
    <location>
        <begin position="199"/>
        <end position="221"/>
    </location>
</feature>
<comment type="subcellular location">
    <subcellularLocation>
        <location evidence="1">Cell membrane</location>
        <topology evidence="1">Multi-pass membrane protein</topology>
    </subcellularLocation>
</comment>
<dbReference type="Gene3D" id="1.20.1250.20">
    <property type="entry name" value="MFS general substrate transporter like domains"/>
    <property type="match status" value="1"/>
</dbReference>
<feature type="transmembrane region" description="Helical" evidence="6">
    <location>
        <begin position="42"/>
        <end position="66"/>
    </location>
</feature>
<dbReference type="InterPro" id="IPR036259">
    <property type="entry name" value="MFS_trans_sf"/>
</dbReference>
<dbReference type="Proteomes" id="UP001240250">
    <property type="component" value="Unassembled WGS sequence"/>
</dbReference>
<organism evidence="8 9">
    <name type="scientific">Cellulomonas iranensis</name>
    <dbReference type="NCBI Taxonomy" id="76862"/>
    <lineage>
        <taxon>Bacteria</taxon>
        <taxon>Bacillati</taxon>
        <taxon>Actinomycetota</taxon>
        <taxon>Actinomycetes</taxon>
        <taxon>Micrococcales</taxon>
        <taxon>Cellulomonadaceae</taxon>
        <taxon>Cellulomonas</taxon>
    </lineage>
</organism>
<dbReference type="PANTHER" id="PTHR23534:SF1">
    <property type="entry name" value="MAJOR FACILITATOR SUPERFAMILY PROTEIN"/>
    <property type="match status" value="1"/>
</dbReference>
<evidence type="ECO:0000256" key="2">
    <source>
        <dbReference type="ARBA" id="ARBA00022692"/>
    </source>
</evidence>
<accession>A0ABU0GK53</accession>
<feature type="transmembrane region" description="Helical" evidence="6">
    <location>
        <begin position="110"/>
        <end position="138"/>
    </location>
</feature>
<feature type="domain" description="Major facilitator superfamily (MFS) profile" evidence="7">
    <location>
        <begin position="39"/>
        <end position="436"/>
    </location>
</feature>
<feature type="transmembrane region" description="Helical" evidence="6">
    <location>
        <begin position="78"/>
        <end position="98"/>
    </location>
</feature>
<keyword evidence="4 6" id="KW-0472">Membrane</keyword>
<dbReference type="RefSeq" id="WP_233421136.1">
    <property type="nucleotide sequence ID" value="NZ_JAUSVM010000001.1"/>
</dbReference>
<evidence type="ECO:0000313" key="8">
    <source>
        <dbReference type="EMBL" id="MDQ0425727.1"/>
    </source>
</evidence>
<evidence type="ECO:0000313" key="9">
    <source>
        <dbReference type="Proteomes" id="UP001240250"/>
    </source>
</evidence>
<feature type="region of interest" description="Disordered" evidence="5">
    <location>
        <begin position="1"/>
        <end position="30"/>
    </location>
</feature>
<evidence type="ECO:0000256" key="5">
    <source>
        <dbReference type="SAM" id="MobiDB-lite"/>
    </source>
</evidence>
<gene>
    <name evidence="8" type="ORF">JO380_002108</name>
</gene>
<feature type="transmembrane region" description="Helical" evidence="6">
    <location>
        <begin position="388"/>
        <end position="406"/>
    </location>
</feature>
<dbReference type="PROSITE" id="PS50850">
    <property type="entry name" value="MFS"/>
    <property type="match status" value="1"/>
</dbReference>
<dbReference type="EMBL" id="JAUSVM010000001">
    <property type="protein sequence ID" value="MDQ0425727.1"/>
    <property type="molecule type" value="Genomic_DNA"/>
</dbReference>
<evidence type="ECO:0000256" key="4">
    <source>
        <dbReference type="ARBA" id="ARBA00023136"/>
    </source>
</evidence>
<feature type="transmembrane region" description="Helical" evidence="6">
    <location>
        <begin position="258"/>
        <end position="276"/>
    </location>
</feature>
<dbReference type="InterPro" id="IPR011701">
    <property type="entry name" value="MFS"/>
</dbReference>
<feature type="transmembrane region" description="Helical" evidence="6">
    <location>
        <begin position="352"/>
        <end position="376"/>
    </location>
</feature>
<evidence type="ECO:0000256" key="3">
    <source>
        <dbReference type="ARBA" id="ARBA00022989"/>
    </source>
</evidence>
<evidence type="ECO:0000256" key="1">
    <source>
        <dbReference type="ARBA" id="ARBA00004651"/>
    </source>
</evidence>
<keyword evidence="2 6" id="KW-0812">Transmembrane</keyword>
<feature type="transmembrane region" description="Helical" evidence="6">
    <location>
        <begin position="412"/>
        <end position="432"/>
    </location>
</feature>
<sequence>MTADPTPPPPADAVPVAPLPLAPAPAPPTGAPAGLRRRTVGLLALAQVLSGVAAGSVVSVGSLIAVELSGSDAWAGSVTTAATLGAALSALWLARLALARGRRASLSAGLALASVGAVVVVVAAVVQVFALLLVGAALMGVGSAVNLQARFAATDLSTAGTRARDLSLVVWTSTVGAVTGPNLVRLGEPTSRLTGLPELAAVFVFSAVGMVAAMLVLWVGLRPDPLLTARALGGGAAGPRPHVPLRAALATLRRYPRAVAALVGILVAHAVMVAVMSMTPVHMAGHGASIELVGLTVSLHIAGMYALSPVMGALADRLGATAVLVGGLAVLVVASVVSGVGGGSHGAVTVGLVLLGVGWSAANVAGSAVMAGAIPGDERVTVQGVSDALMSLAGAGGGALAGVALAQVGYGGLTAVAGGLAVAGAVAVVAVARRARG</sequence>
<protein>
    <submittedName>
        <fullName evidence="8">MFS family permease</fullName>
    </submittedName>
</protein>
<proteinExistence type="predicted"/>
<comment type="caution">
    <text evidence="8">The sequence shown here is derived from an EMBL/GenBank/DDBJ whole genome shotgun (WGS) entry which is preliminary data.</text>
</comment>
<dbReference type="PANTHER" id="PTHR23534">
    <property type="entry name" value="MFS PERMEASE"/>
    <property type="match status" value="1"/>
</dbReference>